<keyword evidence="4" id="KW-0238">DNA-binding</keyword>
<dbReference type="InterPro" id="IPR013325">
    <property type="entry name" value="RNA_pol_sigma_r2"/>
</dbReference>
<name>A0ABS7C2A6_9BACL</name>
<dbReference type="SUPFAM" id="SSF88946">
    <property type="entry name" value="Sigma2 domain of RNA polymerase sigma factors"/>
    <property type="match status" value="1"/>
</dbReference>
<evidence type="ECO:0000256" key="2">
    <source>
        <dbReference type="ARBA" id="ARBA00023015"/>
    </source>
</evidence>
<accession>A0ABS7C2A6</accession>
<organism evidence="8 9">
    <name type="scientific">Paenibacillus sepulcri</name>
    <dbReference type="NCBI Taxonomy" id="359917"/>
    <lineage>
        <taxon>Bacteria</taxon>
        <taxon>Bacillati</taxon>
        <taxon>Bacillota</taxon>
        <taxon>Bacilli</taxon>
        <taxon>Bacillales</taxon>
        <taxon>Paenibacillaceae</taxon>
        <taxon>Paenibacillus</taxon>
    </lineage>
</organism>
<keyword evidence="3" id="KW-0731">Sigma factor</keyword>
<evidence type="ECO:0000259" key="6">
    <source>
        <dbReference type="Pfam" id="PF04542"/>
    </source>
</evidence>
<dbReference type="Pfam" id="PF08281">
    <property type="entry name" value="Sigma70_r4_2"/>
    <property type="match status" value="1"/>
</dbReference>
<dbReference type="InterPro" id="IPR013249">
    <property type="entry name" value="RNA_pol_sigma70_r4_t2"/>
</dbReference>
<dbReference type="InterPro" id="IPR014296">
    <property type="entry name" value="RNA_pol_sigma-M_bacilli"/>
</dbReference>
<keyword evidence="9" id="KW-1185">Reference proteome</keyword>
<comment type="similarity">
    <text evidence="1">Belongs to the sigma-70 factor family. ECF subfamily.</text>
</comment>
<dbReference type="PANTHER" id="PTHR43133">
    <property type="entry name" value="RNA POLYMERASE ECF-TYPE SIGMA FACTO"/>
    <property type="match status" value="1"/>
</dbReference>
<proteinExistence type="inferred from homology"/>
<dbReference type="InterPro" id="IPR013324">
    <property type="entry name" value="RNA_pol_sigma_r3/r4-like"/>
</dbReference>
<dbReference type="Gene3D" id="1.10.1740.10">
    <property type="match status" value="1"/>
</dbReference>
<dbReference type="NCBIfam" id="TIGR02950">
    <property type="entry name" value="SigM_subfam"/>
    <property type="match status" value="1"/>
</dbReference>
<comment type="caution">
    <text evidence="8">The sequence shown here is derived from an EMBL/GenBank/DDBJ whole genome shotgun (WGS) entry which is preliminary data.</text>
</comment>
<dbReference type="Pfam" id="PF04542">
    <property type="entry name" value="Sigma70_r2"/>
    <property type="match status" value="1"/>
</dbReference>
<evidence type="ECO:0000256" key="4">
    <source>
        <dbReference type="ARBA" id="ARBA00023125"/>
    </source>
</evidence>
<dbReference type="PANTHER" id="PTHR43133:SF52">
    <property type="entry name" value="ECF RNA POLYMERASE SIGMA FACTOR SIGL"/>
    <property type="match status" value="1"/>
</dbReference>
<dbReference type="NCBIfam" id="TIGR02937">
    <property type="entry name" value="sigma70-ECF"/>
    <property type="match status" value="1"/>
</dbReference>
<keyword evidence="5" id="KW-0804">Transcription</keyword>
<dbReference type="Gene3D" id="1.10.10.10">
    <property type="entry name" value="Winged helix-like DNA-binding domain superfamily/Winged helix DNA-binding domain"/>
    <property type="match status" value="1"/>
</dbReference>
<dbReference type="SUPFAM" id="SSF88659">
    <property type="entry name" value="Sigma3 and sigma4 domains of RNA polymerase sigma factors"/>
    <property type="match status" value="1"/>
</dbReference>
<evidence type="ECO:0000259" key="7">
    <source>
        <dbReference type="Pfam" id="PF08281"/>
    </source>
</evidence>
<dbReference type="InterPro" id="IPR014284">
    <property type="entry name" value="RNA_pol_sigma-70_dom"/>
</dbReference>
<dbReference type="CDD" id="cd06171">
    <property type="entry name" value="Sigma70_r4"/>
    <property type="match status" value="1"/>
</dbReference>
<dbReference type="InterPro" id="IPR039425">
    <property type="entry name" value="RNA_pol_sigma-70-like"/>
</dbReference>
<feature type="domain" description="RNA polymerase sigma-70 region 2" evidence="6">
    <location>
        <begin position="40"/>
        <end position="107"/>
    </location>
</feature>
<dbReference type="EMBL" id="JAHZIK010000290">
    <property type="protein sequence ID" value="MBW7455022.1"/>
    <property type="molecule type" value="Genomic_DNA"/>
</dbReference>
<keyword evidence="2" id="KW-0805">Transcription regulation</keyword>
<reference evidence="8 9" key="1">
    <citation type="submission" date="2021-07" db="EMBL/GenBank/DDBJ databases">
        <title>Paenibacillus radiodurans sp. nov., isolated from the southeastern edge of Tengger Desert.</title>
        <authorList>
            <person name="Zhang G."/>
        </authorList>
    </citation>
    <scope>NUCLEOTIDE SEQUENCE [LARGE SCALE GENOMIC DNA]</scope>
    <source>
        <strain evidence="8 9">CCM 7311</strain>
    </source>
</reference>
<evidence type="ECO:0000256" key="3">
    <source>
        <dbReference type="ARBA" id="ARBA00023082"/>
    </source>
</evidence>
<protein>
    <submittedName>
        <fullName evidence="8">Sigma-70 family RNA polymerase sigma factor</fullName>
    </submittedName>
</protein>
<dbReference type="InterPro" id="IPR036388">
    <property type="entry name" value="WH-like_DNA-bd_sf"/>
</dbReference>
<sequence>MSTAVCRLCNFYVLANVVLSEASSSGVRRKALVTAGLDDLYRQHMNDIYLYLYKLSGDRQTAEDLTQETYFRAFRFLDSYTGGKVRPWLFKVAYHAFIDWHRKKARRRELPLVMQPEATGPPDSDPESRMLEQELHEQFETLARELPHKQHQSLLLLYYHQLTYEEIAQVLGIPLADVKISIYRGRQKLRQLWRKDNDDPAIR</sequence>
<evidence type="ECO:0000313" key="9">
    <source>
        <dbReference type="Proteomes" id="UP001519887"/>
    </source>
</evidence>
<dbReference type="InterPro" id="IPR007627">
    <property type="entry name" value="RNA_pol_sigma70_r2"/>
</dbReference>
<evidence type="ECO:0000256" key="5">
    <source>
        <dbReference type="ARBA" id="ARBA00023163"/>
    </source>
</evidence>
<evidence type="ECO:0000313" key="8">
    <source>
        <dbReference type="EMBL" id="MBW7455022.1"/>
    </source>
</evidence>
<gene>
    <name evidence="8" type="ORF">K0U00_13355</name>
</gene>
<feature type="domain" description="RNA polymerase sigma factor 70 region 4 type 2" evidence="7">
    <location>
        <begin position="137"/>
        <end position="189"/>
    </location>
</feature>
<dbReference type="Proteomes" id="UP001519887">
    <property type="component" value="Unassembled WGS sequence"/>
</dbReference>
<evidence type="ECO:0000256" key="1">
    <source>
        <dbReference type="ARBA" id="ARBA00010641"/>
    </source>
</evidence>